<name>A0A813Q4G8_9BILA</name>
<evidence type="ECO:0000313" key="5">
    <source>
        <dbReference type="Proteomes" id="UP000663854"/>
    </source>
</evidence>
<comment type="caution">
    <text evidence="3">The sequence shown here is derived from an EMBL/GenBank/DDBJ whole genome shotgun (WGS) entry which is preliminary data.</text>
</comment>
<dbReference type="Gene3D" id="1.10.150.50">
    <property type="entry name" value="Transcription Factor, Ets-1"/>
    <property type="match status" value="1"/>
</dbReference>
<dbReference type="Pfam" id="PF13676">
    <property type="entry name" value="TIR_2"/>
    <property type="match status" value="1"/>
</dbReference>
<dbReference type="Proteomes" id="UP000663854">
    <property type="component" value="Unassembled WGS sequence"/>
</dbReference>
<dbReference type="Proteomes" id="UP000663870">
    <property type="component" value="Unassembled WGS sequence"/>
</dbReference>
<evidence type="ECO:0000313" key="4">
    <source>
        <dbReference type="EMBL" id="CAF0861554.1"/>
    </source>
</evidence>
<feature type="domain" description="TIR" evidence="1">
    <location>
        <begin position="505"/>
        <end position="613"/>
    </location>
</feature>
<dbReference type="InterPro" id="IPR000157">
    <property type="entry name" value="TIR_dom"/>
</dbReference>
<dbReference type="InterPro" id="IPR035897">
    <property type="entry name" value="Toll_tir_struct_dom_sf"/>
</dbReference>
<evidence type="ECO:0000313" key="6">
    <source>
        <dbReference type="Proteomes" id="UP000663870"/>
    </source>
</evidence>
<dbReference type="EMBL" id="CAJNOH010000018">
    <property type="protein sequence ID" value="CAF0761841.1"/>
    <property type="molecule type" value="Genomic_DNA"/>
</dbReference>
<dbReference type="Gene3D" id="3.40.50.10140">
    <property type="entry name" value="Toll/interleukin-1 receptor homology (TIR) domain"/>
    <property type="match status" value="1"/>
</dbReference>
<dbReference type="PANTHER" id="PTHR46270">
    <property type="entry name" value="ARMADILLO-TYPE FOLD-RELATED"/>
    <property type="match status" value="1"/>
</dbReference>
<dbReference type="AlphaFoldDB" id="A0A813Q4G8"/>
<dbReference type="InterPro" id="IPR013761">
    <property type="entry name" value="SAM/pointed_sf"/>
</dbReference>
<reference evidence="3" key="1">
    <citation type="submission" date="2021-02" db="EMBL/GenBank/DDBJ databases">
        <authorList>
            <person name="Nowell W R."/>
        </authorList>
    </citation>
    <scope>NUCLEOTIDE SEQUENCE</scope>
</reference>
<evidence type="ECO:0000313" key="3">
    <source>
        <dbReference type="EMBL" id="CAF0761841.1"/>
    </source>
</evidence>
<organism evidence="3 5">
    <name type="scientific">Rotaria sordida</name>
    <dbReference type="NCBI Taxonomy" id="392033"/>
    <lineage>
        <taxon>Eukaryota</taxon>
        <taxon>Metazoa</taxon>
        <taxon>Spiralia</taxon>
        <taxon>Gnathifera</taxon>
        <taxon>Rotifera</taxon>
        <taxon>Eurotatoria</taxon>
        <taxon>Bdelloidea</taxon>
        <taxon>Philodinida</taxon>
        <taxon>Philodinidae</taxon>
        <taxon>Rotaria</taxon>
    </lineage>
</organism>
<dbReference type="SUPFAM" id="SSF47769">
    <property type="entry name" value="SAM/Pointed domain"/>
    <property type="match status" value="1"/>
</dbReference>
<protein>
    <recommendedName>
        <fullName evidence="7">TIR domain-containing protein</fullName>
    </recommendedName>
</protein>
<dbReference type="SUPFAM" id="SSF52200">
    <property type="entry name" value="Toll/Interleukin receptor TIR domain"/>
    <property type="match status" value="1"/>
</dbReference>
<proteinExistence type="predicted"/>
<evidence type="ECO:0000259" key="2">
    <source>
        <dbReference type="Pfam" id="PF18016"/>
    </source>
</evidence>
<dbReference type="EMBL" id="CAJNOL010000119">
    <property type="protein sequence ID" value="CAF0861554.1"/>
    <property type="molecule type" value="Genomic_DNA"/>
</dbReference>
<dbReference type="GO" id="GO:0007165">
    <property type="term" value="P:signal transduction"/>
    <property type="evidence" value="ECO:0007669"/>
    <property type="project" value="InterPro"/>
</dbReference>
<evidence type="ECO:0008006" key="7">
    <source>
        <dbReference type="Google" id="ProtNLM"/>
    </source>
</evidence>
<accession>A0A813Q4G8</accession>
<gene>
    <name evidence="4" type="ORF">JXQ802_LOCUS7216</name>
    <name evidence="3" type="ORF">PYM288_LOCUS2640</name>
</gene>
<keyword evidence="6" id="KW-1185">Reference proteome</keyword>
<sequence>MEDLSIEQLISKVVIAPSDDVLCDLSYFFIEAQNYDLNILISTLFDPLFTLENWAWKVLSRDSREWNDDEQQYFDLFHNISSFNKRIILSHNDVHTKESLLLPTNTDIIDGIFEQFKQRTDENERFLTIIYSWFDNLSLLMHEHIECASISIIIYINQRIISDIIMTDQFKIYLNELQDSYPLFTMKQVFYLKTCIFSLGGYLYSKPNNFLYDGRQIIEYLAEDYTNIILIHSKTILSWSRELFSCITHLIGLITTCHLWIGTNEEILKMFIIPDKTIYDYIESLINILSHQTFHEQIRPQLLNDESMLVDNILELFNYLINFQDIINFFRCQKNFIDILFKFDHINNDRFYLRIYSLQSKILSEKQIKKSNIVNNINKIFFYCLQQAWASPFKKYNKISIEELLEGLLTLSKFDITKNLIANSNELKFLIEISDEYPIIYDILWSLSFDIRIEKELYLNQTFINKLENNYTNEQIQNIIYGIQWNLNSNNRQINTNTNKEKFDIMISYSHEDKSICTQLYHELTQNHFNVWIDLNDKHHNIMDEMVQAVEQSSLIMICISKQYKQSNYCRAEAQYAFKRQLKIIPILIDNYYKPDGWLLFLIRGLFLVDFTKCEFSYGIKVLLDKLKTPAITALSTLVVRQQPQNVTNLSLSTLDSTDMCQWTPDDVQQWLTENNLLRMTDPLSGLNGSDLIQLSKNLSKNSPQENFNFFQENSMKEPGRDVSLIEIARLHTLIEEQIHKPARATKGWISKICCGMM</sequence>
<feature type="domain" description="SAM" evidence="2">
    <location>
        <begin position="664"/>
        <end position="698"/>
    </location>
</feature>
<dbReference type="InterPro" id="IPR041418">
    <property type="entry name" value="SAM_3"/>
</dbReference>
<dbReference type="PANTHER" id="PTHR46270:SF2">
    <property type="entry name" value="TIR DOMAIN-CONTAINING PROTEIN"/>
    <property type="match status" value="1"/>
</dbReference>
<evidence type="ECO:0000259" key="1">
    <source>
        <dbReference type="Pfam" id="PF13676"/>
    </source>
</evidence>
<dbReference type="Pfam" id="PF18016">
    <property type="entry name" value="SAM_3"/>
    <property type="match status" value="1"/>
</dbReference>